<evidence type="ECO:0000259" key="1">
    <source>
        <dbReference type="PROSITE" id="PS50943"/>
    </source>
</evidence>
<dbReference type="Gene3D" id="1.10.260.40">
    <property type="entry name" value="lambda repressor-like DNA-binding domains"/>
    <property type="match status" value="1"/>
</dbReference>
<dbReference type="CDD" id="cd00093">
    <property type="entry name" value="HTH_XRE"/>
    <property type="match status" value="1"/>
</dbReference>
<dbReference type="Pfam" id="PF13560">
    <property type="entry name" value="HTH_31"/>
    <property type="match status" value="1"/>
</dbReference>
<accession>A0ABQ4B6C3</accession>
<dbReference type="Proteomes" id="UP000624709">
    <property type="component" value="Unassembled WGS sequence"/>
</dbReference>
<dbReference type="SUPFAM" id="SSF47413">
    <property type="entry name" value="lambda repressor-like DNA-binding domains"/>
    <property type="match status" value="1"/>
</dbReference>
<reference evidence="2 3" key="1">
    <citation type="submission" date="2021-01" db="EMBL/GenBank/DDBJ databases">
        <title>Whole genome shotgun sequence of Actinoplanes palleronii NBRC 14916.</title>
        <authorList>
            <person name="Komaki H."/>
            <person name="Tamura T."/>
        </authorList>
    </citation>
    <scope>NUCLEOTIDE SEQUENCE [LARGE SCALE GENOMIC DNA]</scope>
    <source>
        <strain evidence="2 3">NBRC 14916</strain>
    </source>
</reference>
<evidence type="ECO:0000313" key="3">
    <source>
        <dbReference type="Proteomes" id="UP000624709"/>
    </source>
</evidence>
<organism evidence="2 3">
    <name type="scientific">Actinoplanes palleronii</name>
    <dbReference type="NCBI Taxonomy" id="113570"/>
    <lineage>
        <taxon>Bacteria</taxon>
        <taxon>Bacillati</taxon>
        <taxon>Actinomycetota</taxon>
        <taxon>Actinomycetes</taxon>
        <taxon>Micromonosporales</taxon>
        <taxon>Micromonosporaceae</taxon>
        <taxon>Actinoplanes</taxon>
    </lineage>
</organism>
<dbReference type="EMBL" id="BOMS01000026">
    <property type="protein sequence ID" value="GIE66132.1"/>
    <property type="molecule type" value="Genomic_DNA"/>
</dbReference>
<dbReference type="PROSITE" id="PS50943">
    <property type="entry name" value="HTH_CROC1"/>
    <property type="match status" value="1"/>
</dbReference>
<sequence length="301" mass="33853">MTKLDDTAADAFATTLTRLRETRQLSKKDLAARMGFDPSYVSHVEGGRHRPTLEFARRAEVVLDGGGALMRTFEEPGTAAPGAAAGWPIGGTASLGSELFVEQEDSDLRLADDGYYEITISRTIRNIGQRPLTRFPTRIEVDAFPADPARSHSFYRDNPVTLAETAFWARFDGEPTAWRVVRDRDAYKKIEIFFEPSRSLRPVYPGQSAVVTCGYRVHHRKWGAWFTREIRWPTMRISGSLTFPRHTGARLSGRRVSWTGDQPLGEAPARSESADGTVFTWTVTSPTLANLYHFQWRFHGV</sequence>
<protein>
    <recommendedName>
        <fullName evidence="1">HTH cro/C1-type domain-containing protein</fullName>
    </recommendedName>
</protein>
<proteinExistence type="predicted"/>
<gene>
    <name evidence="2" type="ORF">Apa02nite_022400</name>
</gene>
<dbReference type="InterPro" id="IPR001387">
    <property type="entry name" value="Cro/C1-type_HTH"/>
</dbReference>
<feature type="domain" description="HTH cro/C1-type" evidence="1">
    <location>
        <begin position="16"/>
        <end position="58"/>
    </location>
</feature>
<evidence type="ECO:0000313" key="2">
    <source>
        <dbReference type="EMBL" id="GIE66132.1"/>
    </source>
</evidence>
<dbReference type="SMART" id="SM00530">
    <property type="entry name" value="HTH_XRE"/>
    <property type="match status" value="1"/>
</dbReference>
<keyword evidence="3" id="KW-1185">Reference proteome</keyword>
<dbReference type="RefSeq" id="WP_203824962.1">
    <property type="nucleotide sequence ID" value="NZ_BAAATY010000004.1"/>
</dbReference>
<name>A0ABQ4B6C3_9ACTN</name>
<comment type="caution">
    <text evidence="2">The sequence shown here is derived from an EMBL/GenBank/DDBJ whole genome shotgun (WGS) entry which is preliminary data.</text>
</comment>
<dbReference type="InterPro" id="IPR010982">
    <property type="entry name" value="Lambda_DNA-bd_dom_sf"/>
</dbReference>